<feature type="active site" evidence="6">
    <location>
        <position position="169"/>
    </location>
</feature>
<keyword evidence="3 5" id="KW-0378">Hydrolase</keyword>
<evidence type="ECO:0000259" key="8">
    <source>
        <dbReference type="Pfam" id="PF12697"/>
    </source>
</evidence>
<keyword evidence="11" id="KW-1185">Reference proteome</keyword>
<comment type="similarity">
    <text evidence="1 5">Belongs to the AB hydrolase superfamily.</text>
</comment>
<dbReference type="AlphaFoldDB" id="A0AA86R6L7"/>
<feature type="active site" evidence="6">
    <location>
        <position position="291"/>
    </location>
</feature>
<comment type="catalytic activity">
    <reaction evidence="4">
        <text>[phosphatase 2A protein]-C-terminal L-leucine methyl ester + H2O = [phosphatase 2A protein]-C-terminal L-leucine + methanol + H(+)</text>
        <dbReference type="Rhea" id="RHEA:48548"/>
        <dbReference type="Rhea" id="RHEA-COMP:12134"/>
        <dbReference type="Rhea" id="RHEA-COMP:12135"/>
        <dbReference type="ChEBI" id="CHEBI:15377"/>
        <dbReference type="ChEBI" id="CHEBI:15378"/>
        <dbReference type="ChEBI" id="CHEBI:17790"/>
        <dbReference type="ChEBI" id="CHEBI:90516"/>
        <dbReference type="ChEBI" id="CHEBI:90517"/>
        <dbReference type="EC" id="3.1.1.89"/>
    </reaction>
</comment>
<evidence type="ECO:0000313" key="10">
    <source>
        <dbReference type="EMBL" id="CAL6025141.1"/>
    </source>
</evidence>
<comment type="caution">
    <text evidence="9">The sequence shown here is derived from an EMBL/GenBank/DDBJ whole genome shotgun (WGS) entry which is preliminary data.</text>
</comment>
<protein>
    <recommendedName>
        <fullName evidence="5">Protein phosphatase methylesterase 1</fullName>
        <shortName evidence="5">PME-1</shortName>
        <ecNumber evidence="5">3.1.1.-</ecNumber>
    </recommendedName>
</protein>
<dbReference type="EMBL" id="CAXDID020000097">
    <property type="protein sequence ID" value="CAL6025141.1"/>
    <property type="molecule type" value="Genomic_DNA"/>
</dbReference>
<evidence type="ECO:0000256" key="7">
    <source>
        <dbReference type="SAM" id="MobiDB-lite"/>
    </source>
</evidence>
<dbReference type="Proteomes" id="UP001642409">
    <property type="component" value="Unassembled WGS sequence"/>
</dbReference>
<dbReference type="EC" id="3.1.1.-" evidence="5"/>
<evidence type="ECO:0000256" key="4">
    <source>
        <dbReference type="ARBA" id="ARBA00049203"/>
    </source>
</evidence>
<dbReference type="GO" id="GO:0051723">
    <property type="term" value="F:protein methylesterase activity"/>
    <property type="evidence" value="ECO:0007669"/>
    <property type="project" value="UniProtKB-EC"/>
</dbReference>
<dbReference type="SUPFAM" id="SSF53474">
    <property type="entry name" value="alpha/beta-Hydrolases"/>
    <property type="match status" value="1"/>
</dbReference>
<evidence type="ECO:0000256" key="1">
    <source>
        <dbReference type="ARBA" id="ARBA00008645"/>
    </source>
</evidence>
<dbReference type="Pfam" id="PF12697">
    <property type="entry name" value="Abhydrolase_6"/>
    <property type="match status" value="1"/>
</dbReference>
<sequence>MTTLDEDELPPSAPLTPKPKAEQETVDPSIPYSNYFTSKNFIENEAGEKFCYYARGQEYRNVAIVCIHGAGFSGLSFAQFAAGMADDAFIISVDLRGHGFSCDGEMSAQQFKTDLNWMIPAVLQKHSQQQDQFKIDQFKIVLVGHSLGGSLITLVQSPVIEVLCYVLIDITEHTALASLPNMLDILKRKPQQYPTKSELVQTYLRQRTLTSQKAIRIQLDGLLTNTLKVRNSLLNSQNHWRGWFEGLNDRFISSPAWKLLLVSSLEKLDRDHEIAMMQGKIAVEVVPGAVHNLHEDQVEKVVLIVQEYLRKLHFTQNLMTVPMDFKRGLIFEEKPDELEMIKRKVE</sequence>
<dbReference type="PIRSF" id="PIRSF022950">
    <property type="entry name" value="PPase_methylesterase_euk"/>
    <property type="match status" value="1"/>
</dbReference>
<evidence type="ECO:0000256" key="3">
    <source>
        <dbReference type="ARBA" id="ARBA00022801"/>
    </source>
</evidence>
<dbReference type="Gene3D" id="3.40.50.1820">
    <property type="entry name" value="alpha/beta hydrolase"/>
    <property type="match status" value="1"/>
</dbReference>
<organism evidence="9">
    <name type="scientific">Hexamita inflata</name>
    <dbReference type="NCBI Taxonomy" id="28002"/>
    <lineage>
        <taxon>Eukaryota</taxon>
        <taxon>Metamonada</taxon>
        <taxon>Diplomonadida</taxon>
        <taxon>Hexamitidae</taxon>
        <taxon>Hexamitinae</taxon>
        <taxon>Hexamita</taxon>
    </lineage>
</organism>
<dbReference type="InterPro" id="IPR000073">
    <property type="entry name" value="AB_hydrolase_1"/>
</dbReference>
<feature type="active site" evidence="6">
    <location>
        <position position="146"/>
    </location>
</feature>
<dbReference type="PANTHER" id="PTHR14189">
    <property type="entry name" value="PROTEIN PHOSPHATASE METHYLESTERASE-1 RELATED"/>
    <property type="match status" value="1"/>
</dbReference>
<evidence type="ECO:0000256" key="6">
    <source>
        <dbReference type="PIRSR" id="PIRSR022950-1"/>
    </source>
</evidence>
<evidence type="ECO:0000256" key="2">
    <source>
        <dbReference type="ARBA" id="ARBA00022487"/>
    </source>
</evidence>
<feature type="region of interest" description="Disordered" evidence="7">
    <location>
        <begin position="1"/>
        <end position="28"/>
    </location>
</feature>
<feature type="domain" description="AB hydrolase-1" evidence="8">
    <location>
        <begin position="64"/>
        <end position="301"/>
    </location>
</feature>
<evidence type="ECO:0000256" key="5">
    <source>
        <dbReference type="PIRNR" id="PIRNR022950"/>
    </source>
</evidence>
<evidence type="ECO:0000313" key="11">
    <source>
        <dbReference type="Proteomes" id="UP001642409"/>
    </source>
</evidence>
<evidence type="ECO:0000313" key="9">
    <source>
        <dbReference type="EMBL" id="CAI9967007.1"/>
    </source>
</evidence>
<comment type="function">
    <text evidence="5">Demethylates proteins that have been reversibly carboxymethylated.</text>
</comment>
<gene>
    <name evidence="10" type="ORF">HINF_LOCUS29979</name>
    <name evidence="9" type="ORF">HINF_LOCUS54652</name>
</gene>
<reference evidence="9" key="1">
    <citation type="submission" date="2023-06" db="EMBL/GenBank/DDBJ databases">
        <authorList>
            <person name="Kurt Z."/>
        </authorList>
    </citation>
    <scope>NUCLEOTIDE SEQUENCE</scope>
</reference>
<proteinExistence type="inferred from homology"/>
<keyword evidence="2 5" id="KW-0719">Serine esterase</keyword>
<name>A0AA86R6L7_9EUKA</name>
<dbReference type="InterPro" id="IPR016812">
    <property type="entry name" value="PPase_methylesterase_euk"/>
</dbReference>
<dbReference type="PANTHER" id="PTHR14189:SF0">
    <property type="entry name" value="PROTEIN PHOSPHATASE METHYLESTERASE 1"/>
    <property type="match status" value="1"/>
</dbReference>
<reference evidence="10 11" key="2">
    <citation type="submission" date="2024-07" db="EMBL/GenBank/DDBJ databases">
        <authorList>
            <person name="Akdeniz Z."/>
        </authorList>
    </citation>
    <scope>NUCLEOTIDE SEQUENCE [LARGE SCALE GENOMIC DNA]</scope>
</reference>
<dbReference type="EMBL" id="CATOUU010001010">
    <property type="protein sequence ID" value="CAI9967007.1"/>
    <property type="molecule type" value="Genomic_DNA"/>
</dbReference>
<accession>A0AA86R6L7</accession>
<dbReference type="InterPro" id="IPR029058">
    <property type="entry name" value="AB_hydrolase_fold"/>
</dbReference>